<name>A0A8S5SIC4_9CAUD</name>
<protein>
    <submittedName>
        <fullName evidence="1">Zinc-ribbon domain protein</fullName>
    </submittedName>
</protein>
<reference evidence="1" key="1">
    <citation type="journal article" date="2021" name="Proc. Natl. Acad. Sci. U.S.A.">
        <title>A Catalog of Tens of Thousands of Viruses from Human Metagenomes Reveals Hidden Associations with Chronic Diseases.</title>
        <authorList>
            <person name="Tisza M.J."/>
            <person name="Buck C.B."/>
        </authorList>
    </citation>
    <scope>NUCLEOTIDE SEQUENCE</scope>
    <source>
        <strain evidence="1">CtSuy3</strain>
    </source>
</reference>
<sequence>MKNYCINCGRDLRNAPYTAPWEDGDNEEGYWTCPSCHTQNIDWASADDDD</sequence>
<dbReference type="EMBL" id="BK032601">
    <property type="protein sequence ID" value="DAF50804.1"/>
    <property type="molecule type" value="Genomic_DNA"/>
</dbReference>
<proteinExistence type="predicted"/>
<accession>A0A8S5SIC4</accession>
<organism evidence="1">
    <name type="scientific">Siphoviridae sp. ctSuy3</name>
    <dbReference type="NCBI Taxonomy" id="2827874"/>
    <lineage>
        <taxon>Viruses</taxon>
        <taxon>Duplodnaviria</taxon>
        <taxon>Heunggongvirae</taxon>
        <taxon>Uroviricota</taxon>
        <taxon>Caudoviricetes</taxon>
    </lineage>
</organism>
<evidence type="ECO:0000313" key="1">
    <source>
        <dbReference type="EMBL" id="DAF50804.1"/>
    </source>
</evidence>